<dbReference type="InterPro" id="IPR002104">
    <property type="entry name" value="Integrase_catalytic"/>
</dbReference>
<sequence length="285" mass="33046">MTFDEVVSAYLSARSHQNKSSERDNYSLRHLHPHFSGKPIRDLKRAHIRNYVAHRLSSGVKSATIRRELRLFCAAINFARLEYDLHELPNPVSRIGVEDSEPRVRWITREDAARLVREARVGAVRPHLSLFIRLALNTGCRRGELLKLEWSRVDLQRRMFLLEGRHTKQRKRRVVPLNDDAIRALQEMAEWQSENVPGSPWVFGWERGCITTFKTSWSAALKRAQITNFRIHDLRHTFASWLVMQGESIYVVKELLGHSSITQTEIYAHLAPDQAAVAVQRLLPF</sequence>
<dbReference type="SUPFAM" id="SSF56349">
    <property type="entry name" value="DNA breaking-rejoining enzymes"/>
    <property type="match status" value="1"/>
</dbReference>
<dbReference type="Gene3D" id="1.10.150.130">
    <property type="match status" value="1"/>
</dbReference>
<evidence type="ECO:0000256" key="3">
    <source>
        <dbReference type="ARBA" id="ARBA00023125"/>
    </source>
</evidence>
<dbReference type="Gene3D" id="1.10.443.10">
    <property type="entry name" value="Intergrase catalytic core"/>
    <property type="match status" value="1"/>
</dbReference>
<name>A0A4R6DPW3_9RHOO</name>
<evidence type="ECO:0000313" key="8">
    <source>
        <dbReference type="EMBL" id="TDN46977.1"/>
    </source>
</evidence>
<evidence type="ECO:0000259" key="6">
    <source>
        <dbReference type="PROSITE" id="PS51898"/>
    </source>
</evidence>
<dbReference type="InterPro" id="IPR050090">
    <property type="entry name" value="Tyrosine_recombinase_XerCD"/>
</dbReference>
<evidence type="ECO:0000256" key="2">
    <source>
        <dbReference type="ARBA" id="ARBA00022908"/>
    </source>
</evidence>
<dbReference type="GO" id="GO:0003677">
    <property type="term" value="F:DNA binding"/>
    <property type="evidence" value="ECO:0007669"/>
    <property type="project" value="UniProtKB-UniRule"/>
</dbReference>
<dbReference type="GO" id="GO:0015074">
    <property type="term" value="P:DNA integration"/>
    <property type="evidence" value="ECO:0007669"/>
    <property type="project" value="UniProtKB-KW"/>
</dbReference>
<dbReference type="PANTHER" id="PTHR30349:SF64">
    <property type="entry name" value="PROPHAGE INTEGRASE INTD-RELATED"/>
    <property type="match status" value="1"/>
</dbReference>
<keyword evidence="3 5" id="KW-0238">DNA-binding</keyword>
<dbReference type="CDD" id="cd00796">
    <property type="entry name" value="INT_Rci_Hp1_C"/>
    <property type="match status" value="1"/>
</dbReference>
<proteinExistence type="inferred from homology"/>
<dbReference type="PROSITE" id="PS51898">
    <property type="entry name" value="TYR_RECOMBINASE"/>
    <property type="match status" value="1"/>
</dbReference>
<evidence type="ECO:0000256" key="4">
    <source>
        <dbReference type="ARBA" id="ARBA00023172"/>
    </source>
</evidence>
<accession>A0A4R6DPW3</accession>
<dbReference type="Proteomes" id="UP000295129">
    <property type="component" value="Unassembled WGS sequence"/>
</dbReference>
<dbReference type="OrthoDB" id="662444at2"/>
<evidence type="ECO:0000313" key="9">
    <source>
        <dbReference type="Proteomes" id="UP000295129"/>
    </source>
</evidence>
<dbReference type="AlphaFoldDB" id="A0A4R6DPW3"/>
<feature type="domain" description="Tyr recombinase" evidence="6">
    <location>
        <begin position="102"/>
        <end position="280"/>
    </location>
</feature>
<dbReference type="RefSeq" id="WP_133594480.1">
    <property type="nucleotide sequence ID" value="NZ_SNVV01000023.1"/>
</dbReference>
<keyword evidence="4" id="KW-0233">DNA recombination</keyword>
<gene>
    <name evidence="8" type="ORF">C7389_12350</name>
</gene>
<feature type="domain" description="Core-binding (CB)" evidence="7">
    <location>
        <begin position="1"/>
        <end position="80"/>
    </location>
</feature>
<keyword evidence="2" id="KW-0229">DNA integration</keyword>
<dbReference type="InterPro" id="IPR044068">
    <property type="entry name" value="CB"/>
</dbReference>
<dbReference type="InterPro" id="IPR011010">
    <property type="entry name" value="DNA_brk_join_enz"/>
</dbReference>
<comment type="similarity">
    <text evidence="1">Belongs to the 'phage' integrase family.</text>
</comment>
<reference evidence="8 9" key="1">
    <citation type="submission" date="2019-03" db="EMBL/GenBank/DDBJ databases">
        <title>Genomic Encyclopedia of Type Strains, Phase IV (KMG-IV): sequencing the most valuable type-strain genomes for metagenomic binning, comparative biology and taxonomic classification.</title>
        <authorList>
            <person name="Goeker M."/>
        </authorList>
    </citation>
    <scope>NUCLEOTIDE SEQUENCE [LARGE SCALE GENOMIC DNA]</scope>
    <source>
        <strain evidence="8 9">DSM 12121</strain>
    </source>
</reference>
<dbReference type="InterPro" id="IPR010998">
    <property type="entry name" value="Integrase_recombinase_N"/>
</dbReference>
<comment type="caution">
    <text evidence="8">The sequence shown here is derived from an EMBL/GenBank/DDBJ whole genome shotgun (WGS) entry which is preliminary data.</text>
</comment>
<dbReference type="InterPro" id="IPR013762">
    <property type="entry name" value="Integrase-like_cat_sf"/>
</dbReference>
<keyword evidence="9" id="KW-1185">Reference proteome</keyword>
<evidence type="ECO:0000256" key="5">
    <source>
        <dbReference type="PROSITE-ProRule" id="PRU01248"/>
    </source>
</evidence>
<protein>
    <submittedName>
        <fullName evidence="8">Site-specific recombinase XerD</fullName>
    </submittedName>
</protein>
<dbReference type="Pfam" id="PF00589">
    <property type="entry name" value="Phage_integrase"/>
    <property type="match status" value="1"/>
</dbReference>
<dbReference type="GO" id="GO:0006310">
    <property type="term" value="P:DNA recombination"/>
    <property type="evidence" value="ECO:0007669"/>
    <property type="project" value="UniProtKB-KW"/>
</dbReference>
<evidence type="ECO:0000256" key="1">
    <source>
        <dbReference type="ARBA" id="ARBA00008857"/>
    </source>
</evidence>
<dbReference type="PANTHER" id="PTHR30349">
    <property type="entry name" value="PHAGE INTEGRASE-RELATED"/>
    <property type="match status" value="1"/>
</dbReference>
<dbReference type="PROSITE" id="PS51900">
    <property type="entry name" value="CB"/>
    <property type="match status" value="1"/>
</dbReference>
<organism evidence="8 9">
    <name type="scientific">Azoarcus indigens</name>
    <dbReference type="NCBI Taxonomy" id="29545"/>
    <lineage>
        <taxon>Bacteria</taxon>
        <taxon>Pseudomonadati</taxon>
        <taxon>Pseudomonadota</taxon>
        <taxon>Betaproteobacteria</taxon>
        <taxon>Rhodocyclales</taxon>
        <taxon>Zoogloeaceae</taxon>
        <taxon>Azoarcus</taxon>
    </lineage>
</organism>
<dbReference type="EMBL" id="SNVV01000023">
    <property type="protein sequence ID" value="TDN46977.1"/>
    <property type="molecule type" value="Genomic_DNA"/>
</dbReference>
<evidence type="ECO:0000259" key="7">
    <source>
        <dbReference type="PROSITE" id="PS51900"/>
    </source>
</evidence>